<comment type="caution">
    <text evidence="1">The sequence shown here is derived from an EMBL/GenBank/DDBJ whole genome shotgun (WGS) entry which is preliminary data.</text>
</comment>
<evidence type="ECO:0000313" key="1">
    <source>
        <dbReference type="EMBL" id="KAI9921515.1"/>
    </source>
</evidence>
<organism evidence="1 2">
    <name type="scientific">Peronosclerospora sorghi</name>
    <dbReference type="NCBI Taxonomy" id="230839"/>
    <lineage>
        <taxon>Eukaryota</taxon>
        <taxon>Sar</taxon>
        <taxon>Stramenopiles</taxon>
        <taxon>Oomycota</taxon>
        <taxon>Peronosporomycetes</taxon>
        <taxon>Peronosporales</taxon>
        <taxon>Peronosporaceae</taxon>
        <taxon>Peronosclerospora</taxon>
    </lineage>
</organism>
<name>A0ACC0WU23_9STRA</name>
<proteinExistence type="predicted"/>
<reference evidence="1 2" key="1">
    <citation type="journal article" date="2022" name="bioRxiv">
        <title>The genome of the oomycete Peronosclerospora sorghi, a cosmopolitan pathogen of maize and sorghum, is inflated with dispersed pseudogenes.</title>
        <authorList>
            <person name="Fletcher K."/>
            <person name="Martin F."/>
            <person name="Isakeit T."/>
            <person name="Cavanaugh K."/>
            <person name="Magill C."/>
            <person name="Michelmore R."/>
        </authorList>
    </citation>
    <scope>NUCLEOTIDE SEQUENCE [LARGE SCALE GENOMIC DNA]</scope>
    <source>
        <strain evidence="1">P6</strain>
    </source>
</reference>
<accession>A0ACC0WU23</accession>
<protein>
    <submittedName>
        <fullName evidence="1">Uncharacterized protein</fullName>
    </submittedName>
</protein>
<keyword evidence="2" id="KW-1185">Reference proteome</keyword>
<dbReference type="Proteomes" id="UP001163321">
    <property type="component" value="Chromosome 1"/>
</dbReference>
<dbReference type="EMBL" id="CM047580">
    <property type="protein sequence ID" value="KAI9921515.1"/>
    <property type="molecule type" value="Genomic_DNA"/>
</dbReference>
<sequence length="282" mass="31697">MASGMQSHASILIELASPIKIHQSLLCAGNQYWMPDHLCKVCYDCSVAFSIFRRRHHCRLCGQIFCHECSDFFVNGTAHGFPGMVRVCKFCFQFTNTASDKENVVQESHQGRHSFECFDGDDAARESFSSRFDELSRRQSESFGSAKPSPLVFGPPVDLNEVPTSSLSPVRSTSCDSLSFDHFLGSTHLSSESVNNLNVPNTVEDHYSFYSRIQTGRRRSSAELLGAIESGGLSAEKQKSSKDNAITAREESNWEVDVQERKNLDTQRDIALDKYMVRKERN</sequence>
<evidence type="ECO:0000313" key="2">
    <source>
        <dbReference type="Proteomes" id="UP001163321"/>
    </source>
</evidence>
<gene>
    <name evidence="1" type="ORF">PsorP6_002646</name>
</gene>